<evidence type="ECO:0000259" key="7">
    <source>
        <dbReference type="Pfam" id="PF23121"/>
    </source>
</evidence>
<evidence type="ECO:0000313" key="8">
    <source>
        <dbReference type="EMBL" id="KZV56543.1"/>
    </source>
</evidence>
<dbReference type="OrthoDB" id="651601at2759"/>
<dbReference type="EMBL" id="KQ988189">
    <property type="protein sequence ID" value="KZV56543.1"/>
    <property type="molecule type" value="Genomic_DNA"/>
</dbReference>
<dbReference type="InterPro" id="IPR056280">
    <property type="entry name" value="AIPP2-like_SPOC"/>
</dbReference>
<name>A0A2Z7DG61_9LAMI</name>
<evidence type="ECO:0000256" key="6">
    <source>
        <dbReference type="SAM" id="MobiDB-lite"/>
    </source>
</evidence>
<evidence type="ECO:0000313" key="9">
    <source>
        <dbReference type="Proteomes" id="UP000250235"/>
    </source>
</evidence>
<evidence type="ECO:0000256" key="1">
    <source>
        <dbReference type="ARBA" id="ARBA00022723"/>
    </source>
</evidence>
<evidence type="ECO:0000256" key="2">
    <source>
        <dbReference type="ARBA" id="ARBA00022771"/>
    </source>
</evidence>
<proteinExistence type="predicted"/>
<reference evidence="8 9" key="1">
    <citation type="journal article" date="2015" name="Proc. Natl. Acad. Sci. U.S.A.">
        <title>The resurrection genome of Boea hygrometrica: A blueprint for survival of dehydration.</title>
        <authorList>
            <person name="Xiao L."/>
            <person name="Yang G."/>
            <person name="Zhang L."/>
            <person name="Yang X."/>
            <person name="Zhao S."/>
            <person name="Ji Z."/>
            <person name="Zhou Q."/>
            <person name="Hu M."/>
            <person name="Wang Y."/>
            <person name="Chen M."/>
            <person name="Xu Y."/>
            <person name="Jin H."/>
            <person name="Xiao X."/>
            <person name="Hu G."/>
            <person name="Bao F."/>
            <person name="Hu Y."/>
            <person name="Wan P."/>
            <person name="Li L."/>
            <person name="Deng X."/>
            <person name="Kuang T."/>
            <person name="Xiang C."/>
            <person name="Zhu J.K."/>
            <person name="Oliver M.J."/>
            <person name="He Y."/>
        </authorList>
    </citation>
    <scope>NUCLEOTIDE SEQUENCE [LARGE SCALE GENOMIC DNA]</scope>
    <source>
        <strain evidence="9">cv. XS01</strain>
    </source>
</reference>
<keyword evidence="1" id="KW-0479">Metal-binding</keyword>
<feature type="domain" description="AIPP2-like SPOC-like" evidence="7">
    <location>
        <begin position="201"/>
        <end position="331"/>
    </location>
</feature>
<evidence type="ECO:0000256" key="3">
    <source>
        <dbReference type="ARBA" id="ARBA00022833"/>
    </source>
</evidence>
<feature type="compositionally biased region" description="Basic and acidic residues" evidence="6">
    <location>
        <begin position="351"/>
        <end position="363"/>
    </location>
</feature>
<keyword evidence="2" id="KW-0863">Zinc-finger</keyword>
<gene>
    <name evidence="8" type="ORF">F511_16142</name>
</gene>
<accession>A0A2Z7DG61</accession>
<evidence type="ECO:0000256" key="5">
    <source>
        <dbReference type="ARBA" id="ARBA00023163"/>
    </source>
</evidence>
<feature type="region of interest" description="Disordered" evidence="6">
    <location>
        <begin position="351"/>
        <end position="380"/>
    </location>
</feature>
<dbReference type="Pfam" id="PF23121">
    <property type="entry name" value="SPOC_AIPP2"/>
    <property type="match status" value="1"/>
</dbReference>
<keyword evidence="3" id="KW-0862">Zinc</keyword>
<dbReference type="InterPro" id="IPR049914">
    <property type="entry name" value="PHD1-3/5-6"/>
</dbReference>
<organism evidence="8 9">
    <name type="scientific">Dorcoceras hygrometricum</name>
    <dbReference type="NCBI Taxonomy" id="472368"/>
    <lineage>
        <taxon>Eukaryota</taxon>
        <taxon>Viridiplantae</taxon>
        <taxon>Streptophyta</taxon>
        <taxon>Embryophyta</taxon>
        <taxon>Tracheophyta</taxon>
        <taxon>Spermatophyta</taxon>
        <taxon>Magnoliopsida</taxon>
        <taxon>eudicotyledons</taxon>
        <taxon>Gunneridae</taxon>
        <taxon>Pentapetalae</taxon>
        <taxon>asterids</taxon>
        <taxon>lamiids</taxon>
        <taxon>Lamiales</taxon>
        <taxon>Gesneriaceae</taxon>
        <taxon>Didymocarpoideae</taxon>
        <taxon>Trichosporeae</taxon>
        <taxon>Loxocarpinae</taxon>
        <taxon>Dorcoceras</taxon>
    </lineage>
</organism>
<dbReference type="GO" id="GO:0140566">
    <property type="term" value="F:histone reader activity"/>
    <property type="evidence" value="ECO:0007669"/>
    <property type="project" value="InterPro"/>
</dbReference>
<keyword evidence="9" id="KW-1185">Reference proteome</keyword>
<sequence>MRTYLLEYPDDWRCEECGPTSKLTFSVLANCEPSAPTFSQLANCSEVYKGTAQPLKNRKFLNESKGGPFKREKKVATRKTKYLSINDVMKLSSGSVKYSSCSKVTCQSSTSQPPIREENFACRGKILHVIIAKAKWHPAFSSSCTKTFSEGATCRTYVDPKKGGRGPSAVEKSNNFSEIVSNNLLHNCGKCSTAPAMDALWKGRFSICEVLEDGALNCIIQAHPPSKVRRKIYDFSKIMPGVLQFQLVPCEKFWISLFCEHHPDSSDIGLYFFPGDGERAVNYASLLESLGLKKLALRIQIDDVELVVFTSALLPMDCQHWNGKYFLWGVFHHLKRDTTLRCPVDMNEGDCSEKDCKNRKEDSSTATPLPRCHPEMDSDSRLLSSLAGVHSSDVKVGPPDDFPPGFDEEYCRRVGYTTIDNSVSVGARQKS</sequence>
<dbReference type="AlphaFoldDB" id="A0A2Z7DG61"/>
<evidence type="ECO:0000256" key="4">
    <source>
        <dbReference type="ARBA" id="ARBA00023015"/>
    </source>
</evidence>
<keyword evidence="4" id="KW-0805">Transcription regulation</keyword>
<dbReference type="GO" id="GO:0034244">
    <property type="term" value="P:negative regulation of transcription elongation by RNA polymerase II"/>
    <property type="evidence" value="ECO:0007669"/>
    <property type="project" value="InterPro"/>
</dbReference>
<dbReference type="Proteomes" id="UP000250235">
    <property type="component" value="Unassembled WGS sequence"/>
</dbReference>
<keyword evidence="5" id="KW-0804">Transcription</keyword>
<dbReference type="PANTHER" id="PTHR33304">
    <property type="match status" value="1"/>
</dbReference>
<dbReference type="GO" id="GO:0008270">
    <property type="term" value="F:zinc ion binding"/>
    <property type="evidence" value="ECO:0007669"/>
    <property type="project" value="UniProtKB-KW"/>
</dbReference>
<protein>
    <recommendedName>
        <fullName evidence="7">AIPP2-like SPOC-like domain-containing protein</fullName>
    </recommendedName>
</protein>